<comment type="caution">
    <text evidence="1">The sequence shown here is derived from an EMBL/GenBank/DDBJ whole genome shotgun (WGS) entry which is preliminary data.</text>
</comment>
<name>A0A7J7ILA6_9RHOD</name>
<evidence type="ECO:0000313" key="2">
    <source>
        <dbReference type="Proteomes" id="UP000530660"/>
    </source>
</evidence>
<proteinExistence type="predicted"/>
<protein>
    <submittedName>
        <fullName evidence="1">Uncharacterized protein</fullName>
    </submittedName>
</protein>
<organism evidence="1 2">
    <name type="scientific">Cyanidiococcus yangmingshanensis</name>
    <dbReference type="NCBI Taxonomy" id="2690220"/>
    <lineage>
        <taxon>Eukaryota</taxon>
        <taxon>Rhodophyta</taxon>
        <taxon>Bangiophyceae</taxon>
        <taxon>Cyanidiales</taxon>
        <taxon>Cyanidiaceae</taxon>
        <taxon>Cyanidiococcus</taxon>
    </lineage>
</organism>
<sequence length="110" mass="12825">MFTRISLLASGSSDERIRKNQCFIHADVLFHRIRVFPQIFHIYSTRTWRITHGCKECISFIKVTLSEWQIHQPPVQRRFTVPADLVSIQHACAIHSARRGRHFANAPRSS</sequence>
<gene>
    <name evidence="1" type="ORF">F1559_002164</name>
</gene>
<evidence type="ECO:0000313" key="1">
    <source>
        <dbReference type="EMBL" id="KAF6003828.1"/>
    </source>
</evidence>
<dbReference type="AlphaFoldDB" id="A0A7J7ILA6"/>
<accession>A0A7J7ILA6</accession>
<keyword evidence="2" id="KW-1185">Reference proteome</keyword>
<dbReference type="EMBL" id="VWRR01000005">
    <property type="protein sequence ID" value="KAF6003828.1"/>
    <property type="molecule type" value="Genomic_DNA"/>
</dbReference>
<reference evidence="1 2" key="1">
    <citation type="journal article" date="2020" name="J. Phycol.">
        <title>Comparative genome analysis reveals Cyanidiococcus gen. nov., a new extremophilic red algal genus sister to Cyanidioschyzon (Cyanidioschyzonaceae, Rhodophyta).</title>
        <authorList>
            <person name="Liu S.-L."/>
            <person name="Chiang Y.-R."/>
            <person name="Yoon H.S."/>
            <person name="Fu H.-Y."/>
        </authorList>
    </citation>
    <scope>NUCLEOTIDE SEQUENCE [LARGE SCALE GENOMIC DNA]</scope>
    <source>
        <strain evidence="1 2">THAL066</strain>
    </source>
</reference>
<dbReference type="Proteomes" id="UP000530660">
    <property type="component" value="Unassembled WGS sequence"/>
</dbReference>